<gene>
    <name evidence="2" type="ORF">LXM26_15300</name>
</gene>
<comment type="caution">
    <text evidence="2">The sequence shown here is derived from an EMBL/GenBank/DDBJ whole genome shotgun (WGS) entry which is preliminary data.</text>
</comment>
<feature type="chain" id="PRO_5040758858" evidence="1">
    <location>
        <begin position="23"/>
        <end position="315"/>
    </location>
</feature>
<evidence type="ECO:0000313" key="3">
    <source>
        <dbReference type="Proteomes" id="UP001139000"/>
    </source>
</evidence>
<keyword evidence="3" id="KW-1185">Reference proteome</keyword>
<evidence type="ECO:0000256" key="1">
    <source>
        <dbReference type="SAM" id="SignalP"/>
    </source>
</evidence>
<sequence>MRVIVLCILCLFSIASCNQVNRLEPIEPEPVPGKVIEQIKQWYPNAENMVFKPLLEKLVWEVKFDEGADKYSTLADSTKIWETYRFSSENPPSKLLTLVGNSAFKGGTFSANRDQIGTVAPDQRNRLIYNLQGNDYSFNWVLVDNRIAGAAFEETLYWILYEDMSVLPQQTQTYIHADPNIKFVSVEVKISLNYTKSYNVLVSFDKDGVKTYANLLFNEAGDVKWFSRAFNEPDDPNSLPNFDELPDAIQEYIDASPELAGFTTQPVIGMKWMGEYRNAKCYTLRYLNNTTFDFCDLQFDGEGKLVNKTYFIYFQ</sequence>
<evidence type="ECO:0000313" key="2">
    <source>
        <dbReference type="EMBL" id="MCF0062873.1"/>
    </source>
</evidence>
<dbReference type="AlphaFoldDB" id="A0A9X1PL35"/>
<keyword evidence="1" id="KW-0732">Signal</keyword>
<reference evidence="2" key="1">
    <citation type="submission" date="2021-12" db="EMBL/GenBank/DDBJ databases">
        <title>Novel species in genus Dyadobacter.</title>
        <authorList>
            <person name="Ma C."/>
        </authorList>
    </citation>
    <scope>NUCLEOTIDE SEQUENCE</scope>
    <source>
        <strain evidence="2">LJ419</strain>
    </source>
</reference>
<dbReference type="PROSITE" id="PS51257">
    <property type="entry name" value="PROKAR_LIPOPROTEIN"/>
    <property type="match status" value="1"/>
</dbReference>
<organism evidence="2 3">
    <name type="scientific">Dyadobacter chenwenxiniae</name>
    <dbReference type="NCBI Taxonomy" id="2906456"/>
    <lineage>
        <taxon>Bacteria</taxon>
        <taxon>Pseudomonadati</taxon>
        <taxon>Bacteroidota</taxon>
        <taxon>Cytophagia</taxon>
        <taxon>Cytophagales</taxon>
        <taxon>Spirosomataceae</taxon>
        <taxon>Dyadobacter</taxon>
    </lineage>
</organism>
<feature type="signal peptide" evidence="1">
    <location>
        <begin position="1"/>
        <end position="22"/>
    </location>
</feature>
<dbReference type="RefSeq" id="WP_234655943.1">
    <property type="nucleotide sequence ID" value="NZ_CP094997.1"/>
</dbReference>
<name>A0A9X1PL35_9BACT</name>
<dbReference type="Proteomes" id="UP001139000">
    <property type="component" value="Unassembled WGS sequence"/>
</dbReference>
<accession>A0A9X1PL35</accession>
<dbReference type="EMBL" id="JAJTTC010000003">
    <property type="protein sequence ID" value="MCF0062873.1"/>
    <property type="molecule type" value="Genomic_DNA"/>
</dbReference>
<proteinExistence type="predicted"/>
<protein>
    <submittedName>
        <fullName evidence="2">Uncharacterized protein</fullName>
    </submittedName>
</protein>